<evidence type="ECO:0000313" key="2">
    <source>
        <dbReference type="EMBL" id="KAA5609581.1"/>
    </source>
</evidence>
<organism evidence="2 3">
    <name type="scientific">Rhodovastum atsumiense</name>
    <dbReference type="NCBI Taxonomy" id="504468"/>
    <lineage>
        <taxon>Bacteria</taxon>
        <taxon>Pseudomonadati</taxon>
        <taxon>Pseudomonadota</taxon>
        <taxon>Alphaproteobacteria</taxon>
        <taxon>Acetobacterales</taxon>
        <taxon>Acetobacteraceae</taxon>
        <taxon>Rhodovastum</taxon>
    </lineage>
</organism>
<comment type="caution">
    <text evidence="2">The sequence shown here is derived from an EMBL/GenBank/DDBJ whole genome shotgun (WGS) entry which is preliminary data.</text>
</comment>
<keyword evidence="1" id="KW-1133">Transmembrane helix</keyword>
<proteinExistence type="predicted"/>
<feature type="transmembrane region" description="Helical" evidence="1">
    <location>
        <begin position="72"/>
        <end position="97"/>
    </location>
</feature>
<protein>
    <submittedName>
        <fullName evidence="2">Uncharacterized protein</fullName>
    </submittedName>
</protein>
<keyword evidence="3" id="KW-1185">Reference proteome</keyword>
<reference evidence="2 3" key="1">
    <citation type="submission" date="2019-09" db="EMBL/GenBank/DDBJ databases">
        <title>Genome sequence of Rhodovastum atsumiense, a diverse member of the Acetobacteraceae family of non-sulfur purple photosynthetic bacteria.</title>
        <authorList>
            <person name="Meyer T."/>
            <person name="Kyndt J."/>
        </authorList>
    </citation>
    <scope>NUCLEOTIDE SEQUENCE [LARGE SCALE GENOMIC DNA]</scope>
    <source>
        <strain evidence="2 3">DSM 21279</strain>
    </source>
</reference>
<accession>A0A5M6IMV3</accession>
<evidence type="ECO:0000313" key="3">
    <source>
        <dbReference type="Proteomes" id="UP000325255"/>
    </source>
</evidence>
<sequence length="129" mass="13871">MQSNSQTPSKFLPRLAIAGLLLIAALVVLCIWSAAEWPRKALATAVLLFCLPLGLFLGEIKDGDFTKFQLSPLLKALLALAFAAGFATFIGAMIVHIWVHAEFWAQLSSSGLVLWLSALAGILLSDFEA</sequence>
<dbReference type="AlphaFoldDB" id="A0A5M6IMV3"/>
<keyword evidence="1" id="KW-0812">Transmembrane</keyword>
<dbReference type="EMBL" id="VWPK01000047">
    <property type="protein sequence ID" value="KAA5609581.1"/>
    <property type="molecule type" value="Genomic_DNA"/>
</dbReference>
<dbReference type="Proteomes" id="UP000325255">
    <property type="component" value="Unassembled WGS sequence"/>
</dbReference>
<feature type="transmembrane region" description="Helical" evidence="1">
    <location>
        <begin position="103"/>
        <end position="124"/>
    </location>
</feature>
<feature type="transmembrane region" description="Helical" evidence="1">
    <location>
        <begin position="12"/>
        <end position="35"/>
    </location>
</feature>
<feature type="transmembrane region" description="Helical" evidence="1">
    <location>
        <begin position="41"/>
        <end position="60"/>
    </location>
</feature>
<name>A0A5M6IMV3_9PROT</name>
<keyword evidence="1" id="KW-0472">Membrane</keyword>
<dbReference type="RefSeq" id="WP_150043391.1">
    <property type="nucleotide sequence ID" value="NZ_OW485607.1"/>
</dbReference>
<evidence type="ECO:0000256" key="1">
    <source>
        <dbReference type="SAM" id="Phobius"/>
    </source>
</evidence>
<gene>
    <name evidence="2" type="ORF">F1189_23440</name>
</gene>